<proteinExistence type="predicted"/>
<dbReference type="Proteomes" id="UP000612585">
    <property type="component" value="Unassembled WGS sequence"/>
</dbReference>
<dbReference type="EMBL" id="BOPG01000103">
    <property type="protein sequence ID" value="GIJ63873.1"/>
    <property type="molecule type" value="Genomic_DNA"/>
</dbReference>
<sequence length="229" mass="25446">MLSLLSLSIERALHARSAEQVRVIVRIDGVDVSHADGDDGPDPWDALVPVNRFVATDDFTTVTIACCPSCGPECCTIEARLRREGDVVRWELGDRRGVRWVGERRTILFDAAAYDAEVARIEADRSWETATHRAGRLILAGVDLPSGVEGRRVAVTGTGELEVWLEEPDEYQIWVHAPWDAQRPDDSAAAVRAMLAGPATDWPARWHSIKSDREDPPAYAGLSWRHATW</sequence>
<dbReference type="RefSeq" id="WP_204011293.1">
    <property type="nucleotide sequence ID" value="NZ_BOPG01000103.1"/>
</dbReference>
<keyword evidence="2" id="KW-1185">Reference proteome</keyword>
<protein>
    <submittedName>
        <fullName evidence="1">Uncharacterized protein</fullName>
    </submittedName>
</protein>
<accession>A0A8J3ZJD7</accession>
<evidence type="ECO:0000313" key="2">
    <source>
        <dbReference type="Proteomes" id="UP000612585"/>
    </source>
</evidence>
<gene>
    <name evidence="1" type="ORF">Vau01_113890</name>
</gene>
<organism evidence="1 2">
    <name type="scientific">Virgisporangium aurantiacum</name>
    <dbReference type="NCBI Taxonomy" id="175570"/>
    <lineage>
        <taxon>Bacteria</taxon>
        <taxon>Bacillati</taxon>
        <taxon>Actinomycetota</taxon>
        <taxon>Actinomycetes</taxon>
        <taxon>Micromonosporales</taxon>
        <taxon>Micromonosporaceae</taxon>
        <taxon>Virgisporangium</taxon>
    </lineage>
</organism>
<name>A0A8J3ZJD7_9ACTN</name>
<reference evidence="1" key="1">
    <citation type="submission" date="2021-01" db="EMBL/GenBank/DDBJ databases">
        <title>Whole genome shotgun sequence of Virgisporangium aurantiacum NBRC 16421.</title>
        <authorList>
            <person name="Komaki H."/>
            <person name="Tamura T."/>
        </authorList>
    </citation>
    <scope>NUCLEOTIDE SEQUENCE</scope>
    <source>
        <strain evidence="1">NBRC 16421</strain>
    </source>
</reference>
<evidence type="ECO:0000313" key="1">
    <source>
        <dbReference type="EMBL" id="GIJ63873.1"/>
    </source>
</evidence>
<comment type="caution">
    <text evidence="1">The sequence shown here is derived from an EMBL/GenBank/DDBJ whole genome shotgun (WGS) entry which is preliminary data.</text>
</comment>
<dbReference type="AlphaFoldDB" id="A0A8J3ZJD7"/>